<proteinExistence type="predicted"/>
<organism evidence="2">
    <name type="scientific">Sylvanvirus sp</name>
    <dbReference type="NCBI Taxonomy" id="2487774"/>
    <lineage>
        <taxon>Viruses</taxon>
    </lineage>
</organism>
<keyword evidence="1" id="KW-1133">Transmembrane helix</keyword>
<keyword evidence="1" id="KW-0812">Transmembrane</keyword>
<feature type="transmembrane region" description="Helical" evidence="1">
    <location>
        <begin position="33"/>
        <end position="50"/>
    </location>
</feature>
<reference evidence="2" key="1">
    <citation type="submission" date="2018-10" db="EMBL/GenBank/DDBJ databases">
        <title>Hidden diversity of soil giant viruses.</title>
        <authorList>
            <person name="Schulz F."/>
            <person name="Alteio L."/>
            <person name="Goudeau D."/>
            <person name="Ryan E.M."/>
            <person name="Malmstrom R.R."/>
            <person name="Blanchard J."/>
            <person name="Woyke T."/>
        </authorList>
    </citation>
    <scope>NUCLEOTIDE SEQUENCE</scope>
    <source>
        <strain evidence="2">SYV1</strain>
    </source>
</reference>
<sequence>MDSLHVISTSLLHTSLFLSLQYIFSYHSLCDSVIWWTLLALLLICSRYLFPFRIVSWFGLILLRGFHHTFCVIFIGCAFYPLWWTSFVFFIIAYGVQYLWKVCKGCPLTRLERTFHMEVYHDLGTYTEVIGYWIPDERQQIEFMEMCSMVALIKLLATALYEWIAYNNLLF</sequence>
<accession>A0A3G5AIJ2</accession>
<gene>
    <name evidence="2" type="ORF">Sylvanvirus18_3</name>
</gene>
<dbReference type="EMBL" id="MK072524">
    <property type="protein sequence ID" value="AYV87000.1"/>
    <property type="molecule type" value="Genomic_DNA"/>
</dbReference>
<keyword evidence="1" id="KW-0472">Membrane</keyword>
<evidence type="ECO:0000313" key="2">
    <source>
        <dbReference type="EMBL" id="AYV87000.1"/>
    </source>
</evidence>
<name>A0A3G5AIJ2_9VIRU</name>
<protein>
    <submittedName>
        <fullName evidence="2">Uncharacterized protein</fullName>
    </submittedName>
</protein>
<evidence type="ECO:0000256" key="1">
    <source>
        <dbReference type="SAM" id="Phobius"/>
    </source>
</evidence>